<sequence length="177" mass="20592">MNAYLLFNKEMRHKLLETNPNMSVAEISKEIGDRWKSLGEEERNKYFTEAQSLKKDFLATTPDFIYTRRSKAEIEAERKRDCDEEPATKDPRGRKKKKQKNPAAPKHPMSGFLFYLSAIRPQVAEQYPGSTVGPISKIIAHQWNLMAPEERAPWDQKAAEDKARYAREMEVYLAEKQ</sequence>
<organism evidence="5 6">
    <name type="scientific">Basidiobolus ranarum</name>
    <dbReference type="NCBI Taxonomy" id="34480"/>
    <lineage>
        <taxon>Eukaryota</taxon>
        <taxon>Fungi</taxon>
        <taxon>Fungi incertae sedis</taxon>
        <taxon>Zoopagomycota</taxon>
        <taxon>Entomophthoromycotina</taxon>
        <taxon>Basidiobolomycetes</taxon>
        <taxon>Basidiobolales</taxon>
        <taxon>Basidiobolaceae</taxon>
        <taxon>Basidiobolus</taxon>
    </lineage>
</organism>
<dbReference type="Proteomes" id="UP001479436">
    <property type="component" value="Unassembled WGS sequence"/>
</dbReference>
<protein>
    <submittedName>
        <fullName evidence="5">High mobility group</fullName>
    </submittedName>
</protein>
<dbReference type="InterPro" id="IPR050342">
    <property type="entry name" value="HMGB"/>
</dbReference>
<dbReference type="EMBL" id="JASJQH010008607">
    <property type="protein sequence ID" value="KAK9687745.1"/>
    <property type="molecule type" value="Genomic_DNA"/>
</dbReference>
<keyword evidence="2" id="KW-0539">Nucleus</keyword>
<keyword evidence="6" id="KW-1185">Reference proteome</keyword>
<evidence type="ECO:0000259" key="4">
    <source>
        <dbReference type="PROSITE" id="PS50118"/>
    </source>
</evidence>
<gene>
    <name evidence="5" type="primary">HMGB2_5</name>
    <name evidence="5" type="ORF">K7432_014669</name>
</gene>
<feature type="domain" description="HMG box" evidence="4">
    <location>
        <begin position="1"/>
        <end position="65"/>
    </location>
</feature>
<name>A0ABR2VP48_9FUNG</name>
<dbReference type="Pfam" id="PF00505">
    <property type="entry name" value="HMG_box"/>
    <property type="match status" value="2"/>
</dbReference>
<accession>A0ABR2VP48</accession>
<dbReference type="InterPro" id="IPR009071">
    <property type="entry name" value="HMG_box_dom"/>
</dbReference>
<keyword evidence="1 2" id="KW-0238">DNA-binding</keyword>
<dbReference type="CDD" id="cd00084">
    <property type="entry name" value="HMG-box_SF"/>
    <property type="match status" value="1"/>
</dbReference>
<evidence type="ECO:0000256" key="2">
    <source>
        <dbReference type="PROSITE-ProRule" id="PRU00267"/>
    </source>
</evidence>
<evidence type="ECO:0000313" key="5">
    <source>
        <dbReference type="EMBL" id="KAK9687745.1"/>
    </source>
</evidence>
<reference evidence="5 6" key="1">
    <citation type="submission" date="2023-04" db="EMBL/GenBank/DDBJ databases">
        <title>Genome of Basidiobolus ranarum AG-B5.</title>
        <authorList>
            <person name="Stajich J.E."/>
            <person name="Carter-House D."/>
            <person name="Gryganskyi A."/>
        </authorList>
    </citation>
    <scope>NUCLEOTIDE SEQUENCE [LARGE SCALE GENOMIC DNA]</scope>
    <source>
        <strain evidence="5 6">AG-B5</strain>
    </source>
</reference>
<dbReference type="SMART" id="SM00398">
    <property type="entry name" value="HMG"/>
    <property type="match status" value="2"/>
</dbReference>
<proteinExistence type="predicted"/>
<evidence type="ECO:0000313" key="6">
    <source>
        <dbReference type="Proteomes" id="UP001479436"/>
    </source>
</evidence>
<feature type="domain" description="HMG box" evidence="4">
    <location>
        <begin position="105"/>
        <end position="173"/>
    </location>
</feature>
<dbReference type="PANTHER" id="PTHR48112:SF15">
    <property type="entry name" value="HMG BOX DOMAIN-CONTAINING PROTEIN"/>
    <property type="match status" value="1"/>
</dbReference>
<feature type="DNA-binding region" description="HMG box" evidence="2">
    <location>
        <begin position="105"/>
        <end position="173"/>
    </location>
</feature>
<feature type="region of interest" description="Disordered" evidence="3">
    <location>
        <begin position="70"/>
        <end position="108"/>
    </location>
</feature>
<evidence type="ECO:0000256" key="3">
    <source>
        <dbReference type="SAM" id="MobiDB-lite"/>
    </source>
</evidence>
<comment type="caution">
    <text evidence="5">The sequence shown here is derived from an EMBL/GenBank/DDBJ whole genome shotgun (WGS) entry which is preliminary data.</text>
</comment>
<dbReference type="PANTHER" id="PTHR48112">
    <property type="entry name" value="HIGH MOBILITY GROUP PROTEIN DSP1"/>
    <property type="match status" value="1"/>
</dbReference>
<evidence type="ECO:0000256" key="1">
    <source>
        <dbReference type="ARBA" id="ARBA00023125"/>
    </source>
</evidence>
<dbReference type="Gene3D" id="1.10.30.10">
    <property type="entry name" value="High mobility group box domain"/>
    <property type="match status" value="2"/>
</dbReference>
<feature type="compositionally biased region" description="Basic and acidic residues" evidence="3">
    <location>
        <begin position="70"/>
        <end position="91"/>
    </location>
</feature>
<dbReference type="SUPFAM" id="SSF47095">
    <property type="entry name" value="HMG-box"/>
    <property type="match status" value="2"/>
</dbReference>
<feature type="DNA-binding region" description="HMG box" evidence="2">
    <location>
        <begin position="1"/>
        <end position="65"/>
    </location>
</feature>
<dbReference type="PROSITE" id="PS50118">
    <property type="entry name" value="HMG_BOX_2"/>
    <property type="match status" value="2"/>
</dbReference>
<dbReference type="InterPro" id="IPR036910">
    <property type="entry name" value="HMG_box_dom_sf"/>
</dbReference>